<dbReference type="InterPro" id="IPR000086">
    <property type="entry name" value="NUDIX_hydrolase_dom"/>
</dbReference>
<evidence type="ECO:0000256" key="4">
    <source>
        <dbReference type="ARBA" id="ARBA00022801"/>
    </source>
</evidence>
<comment type="cofactor">
    <cofactor evidence="2">
        <name>Mg(2+)</name>
        <dbReference type="ChEBI" id="CHEBI:18420"/>
    </cofactor>
</comment>
<keyword evidence="4" id="KW-0378">Hydrolase</keyword>
<organism evidence="8 9">
    <name type="scientific">Psychroflexus maritimus</name>
    <dbReference type="NCBI Taxonomy" id="2714865"/>
    <lineage>
        <taxon>Bacteria</taxon>
        <taxon>Pseudomonadati</taxon>
        <taxon>Bacteroidota</taxon>
        <taxon>Flavobacteriia</taxon>
        <taxon>Flavobacteriales</taxon>
        <taxon>Flavobacteriaceae</taxon>
        <taxon>Psychroflexus</taxon>
    </lineage>
</organism>
<keyword evidence="3" id="KW-0479">Metal-binding</keyword>
<dbReference type="Pfam" id="PF00293">
    <property type="entry name" value="NUDIX"/>
    <property type="match status" value="1"/>
</dbReference>
<dbReference type="AlphaFoldDB" id="A0A967E045"/>
<evidence type="ECO:0000313" key="9">
    <source>
        <dbReference type="Proteomes" id="UP000643701"/>
    </source>
</evidence>
<dbReference type="PROSITE" id="PS51462">
    <property type="entry name" value="NUDIX"/>
    <property type="match status" value="1"/>
</dbReference>
<dbReference type="Gene3D" id="3.90.79.10">
    <property type="entry name" value="Nucleoside Triphosphate Pyrophosphohydrolase"/>
    <property type="match status" value="1"/>
</dbReference>
<dbReference type="GO" id="GO:0010945">
    <property type="term" value="F:coenzyme A diphosphatase activity"/>
    <property type="evidence" value="ECO:0007669"/>
    <property type="project" value="InterPro"/>
</dbReference>
<dbReference type="Proteomes" id="UP000643701">
    <property type="component" value="Unassembled WGS sequence"/>
</dbReference>
<dbReference type="RefSeq" id="WP_166401117.1">
    <property type="nucleotide sequence ID" value="NZ_JAANAS010000116.1"/>
</dbReference>
<gene>
    <name evidence="8" type="ORF">G7034_11575</name>
</gene>
<protein>
    <submittedName>
        <fullName evidence="8">CoA pyrophosphatase</fullName>
    </submittedName>
</protein>
<reference evidence="8" key="1">
    <citation type="submission" date="2020-03" db="EMBL/GenBank/DDBJ databases">
        <title>Psychroflexus Maritimus sp. nov., isolate from marine sediment.</title>
        <authorList>
            <person name="Zhong Y.-L."/>
        </authorList>
    </citation>
    <scope>NUCLEOTIDE SEQUENCE</scope>
    <source>
        <strain evidence="8">C1</strain>
    </source>
</reference>
<evidence type="ECO:0000256" key="6">
    <source>
        <dbReference type="ARBA" id="ARBA00023211"/>
    </source>
</evidence>
<dbReference type="EMBL" id="JAANAS010000116">
    <property type="protein sequence ID" value="NGZ90888.1"/>
    <property type="molecule type" value="Genomic_DNA"/>
</dbReference>
<evidence type="ECO:0000313" key="8">
    <source>
        <dbReference type="EMBL" id="NGZ90888.1"/>
    </source>
</evidence>
<proteinExistence type="predicted"/>
<evidence type="ECO:0000256" key="1">
    <source>
        <dbReference type="ARBA" id="ARBA00001936"/>
    </source>
</evidence>
<dbReference type="InterPro" id="IPR045121">
    <property type="entry name" value="CoAse"/>
</dbReference>
<evidence type="ECO:0000256" key="2">
    <source>
        <dbReference type="ARBA" id="ARBA00001946"/>
    </source>
</evidence>
<dbReference type="CDD" id="cd03426">
    <property type="entry name" value="NUDIX_CoAse_Nudt7"/>
    <property type="match status" value="1"/>
</dbReference>
<comment type="cofactor">
    <cofactor evidence="1">
        <name>Mn(2+)</name>
        <dbReference type="ChEBI" id="CHEBI:29035"/>
    </cofactor>
</comment>
<keyword evidence="9" id="KW-1185">Reference proteome</keyword>
<evidence type="ECO:0000256" key="3">
    <source>
        <dbReference type="ARBA" id="ARBA00022723"/>
    </source>
</evidence>
<dbReference type="InterPro" id="IPR015797">
    <property type="entry name" value="NUDIX_hydrolase-like_dom_sf"/>
</dbReference>
<name>A0A967E045_9FLAO</name>
<evidence type="ECO:0000256" key="5">
    <source>
        <dbReference type="ARBA" id="ARBA00022842"/>
    </source>
</evidence>
<keyword evidence="6" id="KW-0464">Manganese</keyword>
<comment type="caution">
    <text evidence="8">The sequence shown here is derived from an EMBL/GenBank/DDBJ whole genome shotgun (WGS) entry which is preliminary data.</text>
</comment>
<sequence>MDFSLFKNLVAKIRKNPLPGRDAHAIMTHESRRKELLALNFTDLEAKLASVMVLVYPNQQGKACIALIRRNKYPGVHSNQIGLPGGAYEKTDVNEEFTALRETEEEIGVPSEKIEVIQALTPLYIPPSNFLVSPFLGCCNELPNFIPQVTEVEEILEISLADLLAEECIQFKEVSSAYIKKTKVKCFYLLDEIVWGATAMVLSELKAILKSEN</sequence>
<accession>A0A967E045</accession>
<dbReference type="GO" id="GO:0046872">
    <property type="term" value="F:metal ion binding"/>
    <property type="evidence" value="ECO:0007669"/>
    <property type="project" value="UniProtKB-KW"/>
</dbReference>
<evidence type="ECO:0000259" key="7">
    <source>
        <dbReference type="PROSITE" id="PS51462"/>
    </source>
</evidence>
<dbReference type="PANTHER" id="PTHR12992:SF11">
    <property type="entry name" value="MITOCHONDRIAL COENZYME A DIPHOSPHATASE NUDT8"/>
    <property type="match status" value="1"/>
</dbReference>
<dbReference type="SUPFAM" id="SSF55811">
    <property type="entry name" value="Nudix"/>
    <property type="match status" value="1"/>
</dbReference>
<dbReference type="PANTHER" id="PTHR12992">
    <property type="entry name" value="NUDIX HYDROLASE"/>
    <property type="match status" value="1"/>
</dbReference>
<keyword evidence="5" id="KW-0460">Magnesium</keyword>
<feature type="domain" description="Nudix hydrolase" evidence="7">
    <location>
        <begin position="45"/>
        <end position="181"/>
    </location>
</feature>